<gene>
    <name evidence="1" type="primary">RvY_19144-1</name>
    <name evidence="1" type="synonym">RvY_19144.1</name>
    <name evidence="1" type="ORF">RvY_19144</name>
</gene>
<evidence type="ECO:0000313" key="1">
    <source>
        <dbReference type="EMBL" id="GAV09640.1"/>
    </source>
</evidence>
<evidence type="ECO:0000313" key="2">
    <source>
        <dbReference type="Proteomes" id="UP000186922"/>
    </source>
</evidence>
<comment type="caution">
    <text evidence="1">The sequence shown here is derived from an EMBL/GenBank/DDBJ whole genome shotgun (WGS) entry which is preliminary data.</text>
</comment>
<sequence length="129" mass="14524">MVPFREANHRNSIFWSDAVLELLLRPVEVPVPLLCRRFLKLLAVATAACNQNRREVISQQAARSDPQEVNSGRDQTIARPRFIGISIFTHTGVKRTTSHSTSFAHNVPRYLHRLWCSVSAASAPTSNFI</sequence>
<proteinExistence type="predicted"/>
<dbReference type="EMBL" id="BDGG01000024">
    <property type="protein sequence ID" value="GAV09640.1"/>
    <property type="molecule type" value="Genomic_DNA"/>
</dbReference>
<accession>A0A1D1W8E3</accession>
<keyword evidence="2" id="KW-1185">Reference proteome</keyword>
<dbReference type="AlphaFoldDB" id="A0A1D1W8E3"/>
<dbReference type="Proteomes" id="UP000186922">
    <property type="component" value="Unassembled WGS sequence"/>
</dbReference>
<name>A0A1D1W8E3_RAMVA</name>
<organism evidence="1 2">
    <name type="scientific">Ramazzottius varieornatus</name>
    <name type="common">Water bear</name>
    <name type="synonym">Tardigrade</name>
    <dbReference type="NCBI Taxonomy" id="947166"/>
    <lineage>
        <taxon>Eukaryota</taxon>
        <taxon>Metazoa</taxon>
        <taxon>Ecdysozoa</taxon>
        <taxon>Tardigrada</taxon>
        <taxon>Eutardigrada</taxon>
        <taxon>Parachela</taxon>
        <taxon>Hypsibioidea</taxon>
        <taxon>Ramazzottiidae</taxon>
        <taxon>Ramazzottius</taxon>
    </lineage>
</organism>
<reference evidence="1 2" key="1">
    <citation type="journal article" date="2016" name="Nat. Commun.">
        <title>Extremotolerant tardigrade genome and improved radiotolerance of human cultured cells by tardigrade-unique protein.</title>
        <authorList>
            <person name="Hashimoto T."/>
            <person name="Horikawa D.D."/>
            <person name="Saito Y."/>
            <person name="Kuwahara H."/>
            <person name="Kozuka-Hata H."/>
            <person name="Shin-I T."/>
            <person name="Minakuchi Y."/>
            <person name="Ohishi K."/>
            <person name="Motoyama A."/>
            <person name="Aizu T."/>
            <person name="Enomoto A."/>
            <person name="Kondo K."/>
            <person name="Tanaka S."/>
            <person name="Hara Y."/>
            <person name="Koshikawa S."/>
            <person name="Sagara H."/>
            <person name="Miura T."/>
            <person name="Yokobori S."/>
            <person name="Miyagawa K."/>
            <person name="Suzuki Y."/>
            <person name="Kubo T."/>
            <person name="Oyama M."/>
            <person name="Kohara Y."/>
            <person name="Fujiyama A."/>
            <person name="Arakawa K."/>
            <person name="Katayama T."/>
            <person name="Toyoda A."/>
            <person name="Kunieda T."/>
        </authorList>
    </citation>
    <scope>NUCLEOTIDE SEQUENCE [LARGE SCALE GENOMIC DNA]</scope>
    <source>
        <strain evidence="1 2">YOKOZUNA-1</strain>
    </source>
</reference>
<protein>
    <submittedName>
        <fullName evidence="1">Uncharacterized protein</fullName>
    </submittedName>
</protein>